<gene>
    <name evidence="2" type="ORF">UY55_C0002G0137</name>
</gene>
<dbReference type="EMBL" id="LCQK01000002">
    <property type="protein sequence ID" value="KKW15079.1"/>
    <property type="molecule type" value="Genomic_DNA"/>
</dbReference>
<accession>A0A0G1Z7X3</accession>
<dbReference type="Proteomes" id="UP000034224">
    <property type="component" value="Unassembled WGS sequence"/>
</dbReference>
<proteinExistence type="predicted"/>
<evidence type="ECO:0000313" key="3">
    <source>
        <dbReference type="Proteomes" id="UP000034224"/>
    </source>
</evidence>
<name>A0A0G1Z7X3_9BACT</name>
<dbReference type="Gene3D" id="6.10.250.2410">
    <property type="match status" value="1"/>
</dbReference>
<dbReference type="PANTHER" id="PTHR33969:SF2">
    <property type="entry name" value="SEGREGATION AND CONDENSATION PROTEIN A"/>
    <property type="match status" value="1"/>
</dbReference>
<comment type="caution">
    <text evidence="2">The sequence shown here is derived from an EMBL/GenBank/DDBJ whole genome shotgun (WGS) entry which is preliminary data.</text>
</comment>
<dbReference type="PANTHER" id="PTHR33969">
    <property type="entry name" value="SEGREGATION AND CONDENSATION PROTEIN A"/>
    <property type="match status" value="1"/>
</dbReference>
<sequence length="233" mass="26961">MTYELALNGYKGPLDKLLELVEEKKLEITQISLAEVTADFLKYLKKLEAEKMNHGLIADFLSVASRLILIKSKVLLPSLLLTTEEETDIRNLEARLKIYAELKNAQKHIKNLWSDYPKMATKEFLSGVASAFYPPQKVKRGDMARSLERILAELERFMKPVQTIKIEIINLKAKIEEILKKISETPKKMRDLRQKGSRDELVVIFLAILHLIKEELIYVEQETHFAEIQIARK</sequence>
<dbReference type="AlphaFoldDB" id="A0A0G1Z7X3"/>
<evidence type="ECO:0000256" key="1">
    <source>
        <dbReference type="ARBA" id="ARBA00044777"/>
    </source>
</evidence>
<dbReference type="InterPro" id="IPR023093">
    <property type="entry name" value="ScpA-like_C"/>
</dbReference>
<evidence type="ECO:0000313" key="2">
    <source>
        <dbReference type="EMBL" id="KKW15079.1"/>
    </source>
</evidence>
<reference evidence="2 3" key="1">
    <citation type="journal article" date="2015" name="Nature">
        <title>rRNA introns, odd ribosomes, and small enigmatic genomes across a large radiation of phyla.</title>
        <authorList>
            <person name="Brown C.T."/>
            <person name="Hug L.A."/>
            <person name="Thomas B.C."/>
            <person name="Sharon I."/>
            <person name="Castelle C.J."/>
            <person name="Singh A."/>
            <person name="Wilkins M.J."/>
            <person name="Williams K.H."/>
            <person name="Banfield J.F."/>
        </authorList>
    </citation>
    <scope>NUCLEOTIDE SEQUENCE [LARGE SCALE GENOMIC DNA]</scope>
</reference>
<dbReference type="Pfam" id="PF02616">
    <property type="entry name" value="SMC_ScpA"/>
    <property type="match status" value="1"/>
</dbReference>
<organism evidence="2 3">
    <name type="scientific">Candidatus Jorgensenbacteria bacterium GW2011_GWB1_50_10</name>
    <dbReference type="NCBI Taxonomy" id="1618665"/>
    <lineage>
        <taxon>Bacteria</taxon>
        <taxon>Candidatus Joergenseniibacteriota</taxon>
    </lineage>
</organism>
<dbReference type="STRING" id="1618665.UY55_C0002G0137"/>
<dbReference type="InterPro" id="IPR003768">
    <property type="entry name" value="ScpA"/>
</dbReference>
<dbReference type="Gene3D" id="1.10.10.580">
    <property type="entry name" value="Structural maintenance of chromosome 1. Chain E"/>
    <property type="match status" value="1"/>
</dbReference>
<protein>
    <recommendedName>
        <fullName evidence="1">Segregation and condensation protein A</fullName>
    </recommendedName>
</protein>